<sequence length="306" mass="35190">MSSDSDSVDRGATPRHLDAHKKASSKKARIRASKYTWTQRTERLYLDLLIEGLPKRENGIWPAGFFDSCCQRFKEKGFLGISVKQLNSKRTAWSKKWKTWKVLYDHGAWGFNEATGMLTADDETWTNAINDDPHNDYIRFFRRNALSWRKEMEQIYSGMYATGAFARGPDDDYPPAPKRARKGDDQMVNSFQAVADRYLSQKTVEVIELLDEVEDDDFPPASKRARKGDDQIVGSVQAVADRYVSTKTVEDAIELLDEVADEWSDTEYFVAVRVVSQNSGIWCALKPKRRMAWLHNMMDEYRAVCN</sequence>
<dbReference type="AlphaFoldDB" id="A0AAV9Q547"/>
<dbReference type="PANTHER" id="PTHR46929">
    <property type="entry name" value="EXPRESSED PROTEIN"/>
    <property type="match status" value="1"/>
</dbReference>
<feature type="region of interest" description="Disordered" evidence="1">
    <location>
        <begin position="1"/>
        <end position="25"/>
    </location>
</feature>
<dbReference type="Pfam" id="PF12776">
    <property type="entry name" value="Myb_DNA-bind_3"/>
    <property type="match status" value="1"/>
</dbReference>
<organism evidence="3 4">
    <name type="scientific">Vermiconidia calcicola</name>
    <dbReference type="NCBI Taxonomy" id="1690605"/>
    <lineage>
        <taxon>Eukaryota</taxon>
        <taxon>Fungi</taxon>
        <taxon>Dikarya</taxon>
        <taxon>Ascomycota</taxon>
        <taxon>Pezizomycotina</taxon>
        <taxon>Dothideomycetes</taxon>
        <taxon>Dothideomycetidae</taxon>
        <taxon>Mycosphaerellales</taxon>
        <taxon>Extremaceae</taxon>
        <taxon>Vermiconidia</taxon>
    </lineage>
</organism>
<feature type="domain" description="Myb/SANT-like" evidence="2">
    <location>
        <begin position="36"/>
        <end position="127"/>
    </location>
</feature>
<evidence type="ECO:0000313" key="4">
    <source>
        <dbReference type="Proteomes" id="UP001345827"/>
    </source>
</evidence>
<accession>A0AAV9Q547</accession>
<evidence type="ECO:0000313" key="3">
    <source>
        <dbReference type="EMBL" id="KAK5533279.1"/>
    </source>
</evidence>
<keyword evidence="4" id="KW-1185">Reference proteome</keyword>
<name>A0AAV9Q547_9PEZI</name>
<evidence type="ECO:0000256" key="1">
    <source>
        <dbReference type="SAM" id="MobiDB-lite"/>
    </source>
</evidence>
<dbReference type="Proteomes" id="UP001345827">
    <property type="component" value="Unassembled WGS sequence"/>
</dbReference>
<proteinExistence type="predicted"/>
<dbReference type="EMBL" id="JAXLQG010000013">
    <property type="protein sequence ID" value="KAK5533279.1"/>
    <property type="molecule type" value="Genomic_DNA"/>
</dbReference>
<evidence type="ECO:0000259" key="2">
    <source>
        <dbReference type="Pfam" id="PF12776"/>
    </source>
</evidence>
<dbReference type="InterPro" id="IPR024752">
    <property type="entry name" value="Myb/SANT-like_dom"/>
</dbReference>
<protein>
    <recommendedName>
        <fullName evidence="2">Myb/SANT-like domain-containing protein</fullName>
    </recommendedName>
</protein>
<reference evidence="3 4" key="1">
    <citation type="submission" date="2023-06" db="EMBL/GenBank/DDBJ databases">
        <title>Black Yeasts Isolated from many extreme environments.</title>
        <authorList>
            <person name="Coleine C."/>
            <person name="Stajich J.E."/>
            <person name="Selbmann L."/>
        </authorList>
    </citation>
    <scope>NUCLEOTIDE SEQUENCE [LARGE SCALE GENOMIC DNA]</scope>
    <source>
        <strain evidence="3 4">CCFEE 5887</strain>
    </source>
</reference>
<gene>
    <name evidence="3" type="ORF">LTR25_007144</name>
</gene>
<dbReference type="PANTHER" id="PTHR46929:SF3">
    <property type="entry name" value="MYB_SANT-LIKE DOMAIN-CONTAINING PROTEIN"/>
    <property type="match status" value="1"/>
</dbReference>
<comment type="caution">
    <text evidence="3">The sequence shown here is derived from an EMBL/GenBank/DDBJ whole genome shotgun (WGS) entry which is preliminary data.</text>
</comment>